<reference evidence="2" key="2">
    <citation type="submission" date="2022-01" db="EMBL/GenBank/DDBJ databases">
        <authorList>
            <person name="Yamashiro T."/>
            <person name="Shiraishi A."/>
            <person name="Satake H."/>
            <person name="Nakayama K."/>
        </authorList>
    </citation>
    <scope>NUCLEOTIDE SEQUENCE</scope>
</reference>
<gene>
    <name evidence="2" type="ORF">Tco_0952350</name>
</gene>
<protein>
    <submittedName>
        <fullName evidence="2">Uncharacterized protein</fullName>
    </submittedName>
</protein>
<proteinExistence type="predicted"/>
<evidence type="ECO:0000313" key="2">
    <source>
        <dbReference type="EMBL" id="GJT43635.1"/>
    </source>
</evidence>
<dbReference type="Proteomes" id="UP001151760">
    <property type="component" value="Unassembled WGS sequence"/>
</dbReference>
<evidence type="ECO:0000313" key="3">
    <source>
        <dbReference type="Proteomes" id="UP001151760"/>
    </source>
</evidence>
<feature type="compositionally biased region" description="Acidic residues" evidence="1">
    <location>
        <begin position="180"/>
        <end position="189"/>
    </location>
</feature>
<accession>A0ABQ5DWU6</accession>
<organism evidence="2 3">
    <name type="scientific">Tanacetum coccineum</name>
    <dbReference type="NCBI Taxonomy" id="301880"/>
    <lineage>
        <taxon>Eukaryota</taxon>
        <taxon>Viridiplantae</taxon>
        <taxon>Streptophyta</taxon>
        <taxon>Embryophyta</taxon>
        <taxon>Tracheophyta</taxon>
        <taxon>Spermatophyta</taxon>
        <taxon>Magnoliopsida</taxon>
        <taxon>eudicotyledons</taxon>
        <taxon>Gunneridae</taxon>
        <taxon>Pentapetalae</taxon>
        <taxon>asterids</taxon>
        <taxon>campanulids</taxon>
        <taxon>Asterales</taxon>
        <taxon>Asteraceae</taxon>
        <taxon>Asteroideae</taxon>
        <taxon>Anthemideae</taxon>
        <taxon>Anthemidinae</taxon>
        <taxon>Tanacetum</taxon>
    </lineage>
</organism>
<feature type="region of interest" description="Disordered" evidence="1">
    <location>
        <begin position="259"/>
        <end position="299"/>
    </location>
</feature>
<feature type="compositionally biased region" description="Polar residues" evidence="1">
    <location>
        <begin position="32"/>
        <end position="44"/>
    </location>
</feature>
<feature type="region of interest" description="Disordered" evidence="1">
    <location>
        <begin position="107"/>
        <end position="223"/>
    </location>
</feature>
<dbReference type="EMBL" id="BQNB010015746">
    <property type="protein sequence ID" value="GJT43635.1"/>
    <property type="molecule type" value="Genomic_DNA"/>
</dbReference>
<evidence type="ECO:0000256" key="1">
    <source>
        <dbReference type="SAM" id="MobiDB-lite"/>
    </source>
</evidence>
<feature type="compositionally biased region" description="Acidic residues" evidence="1">
    <location>
        <begin position="133"/>
        <end position="171"/>
    </location>
</feature>
<reference evidence="2" key="1">
    <citation type="journal article" date="2022" name="Int. J. Mol. Sci.">
        <title>Draft Genome of Tanacetum Coccineum: Genomic Comparison of Closely Related Tanacetum-Family Plants.</title>
        <authorList>
            <person name="Yamashiro T."/>
            <person name="Shiraishi A."/>
            <person name="Nakayama K."/>
            <person name="Satake H."/>
        </authorList>
    </citation>
    <scope>NUCLEOTIDE SEQUENCE</scope>
</reference>
<name>A0ABQ5DWU6_9ASTR</name>
<feature type="compositionally biased region" description="Low complexity" evidence="1">
    <location>
        <begin position="277"/>
        <end position="289"/>
    </location>
</feature>
<comment type="caution">
    <text evidence="2">The sequence shown here is derived from an EMBL/GenBank/DDBJ whole genome shotgun (WGS) entry which is preliminary data.</text>
</comment>
<sequence>MVSSHPVFSPLTGCDRLVSEPRMSTLVFVDPESSTQADGAQSSRVPVPLPEDPYEAIRQAYLDGTDTETTRMAIRVPRAMSSGLSAGMAEVAAMFESAFRKRFRSSYESSPSVSPPDLPSQKHYHGTSKLVEDSEEDEEIEESMDSDSVSEDAEDEGPTAEDEDPAAEDEGLTAGVEGPGMDDEGYGLDDESRGIDNEGHSVESDGLGLEEEEEAVPRGQQQATLVVGTTMSAPLGLGYGALRCHELALEEGDVYSMFEVGQGSGSAPESERPERTPPSSEWTSGSLPISPSPSDDPSPMIPLMVPSHVATPAAVEIEGILTELGAQRYDRDIGELFTRSGAVREEIFSQRYRFRSLEYEQERVAVTFRAIWRPVLALEAWAGQTDAQRAALWHAISDVQGENRDLRLQLAEERRARLELAEVVDGMRRGQEPRGGA</sequence>
<feature type="region of interest" description="Disordered" evidence="1">
    <location>
        <begin position="31"/>
        <end position="51"/>
    </location>
</feature>
<feature type="compositionally biased region" description="Pro residues" evidence="1">
    <location>
        <begin position="290"/>
        <end position="299"/>
    </location>
</feature>
<keyword evidence="3" id="KW-1185">Reference proteome</keyword>
<feature type="compositionally biased region" description="Basic and acidic residues" evidence="1">
    <location>
        <begin position="190"/>
        <end position="203"/>
    </location>
</feature>